<evidence type="ECO:0000313" key="8">
    <source>
        <dbReference type="EMBL" id="KAL0489672.1"/>
    </source>
</evidence>
<comment type="similarity">
    <text evidence="1 7">Belongs to the phospholipase B-like family.</text>
</comment>
<comment type="caution">
    <text evidence="8">The sequence shown here is derived from an EMBL/GenBank/DDBJ whole genome shotgun (WGS) entry which is preliminary data.</text>
</comment>
<dbReference type="EMBL" id="JAOPGA020001587">
    <property type="protein sequence ID" value="KAL0489672.1"/>
    <property type="molecule type" value="Genomic_DNA"/>
</dbReference>
<dbReference type="GO" id="GO:0009395">
    <property type="term" value="P:phospholipid catabolic process"/>
    <property type="evidence" value="ECO:0007669"/>
    <property type="project" value="TreeGrafter"/>
</dbReference>
<evidence type="ECO:0000256" key="3">
    <source>
        <dbReference type="ARBA" id="ARBA00022801"/>
    </source>
</evidence>
<gene>
    <name evidence="8" type="ORF">AKO1_009128</name>
</gene>
<evidence type="ECO:0000256" key="4">
    <source>
        <dbReference type="ARBA" id="ARBA00022963"/>
    </source>
</evidence>
<dbReference type="Pfam" id="PF04916">
    <property type="entry name" value="Phospholip_B"/>
    <property type="match status" value="1"/>
</dbReference>
<dbReference type="PANTHER" id="PTHR12370:SF3">
    <property type="entry name" value="PHOSPHOLIPASE B-LIKE 2-RELATED"/>
    <property type="match status" value="1"/>
</dbReference>
<dbReference type="InterPro" id="IPR007000">
    <property type="entry name" value="PLipase_B-like"/>
</dbReference>
<dbReference type="GO" id="GO:0005576">
    <property type="term" value="C:extracellular region"/>
    <property type="evidence" value="ECO:0007669"/>
    <property type="project" value="TreeGrafter"/>
</dbReference>
<dbReference type="Proteomes" id="UP001431209">
    <property type="component" value="Unassembled WGS sequence"/>
</dbReference>
<evidence type="ECO:0000256" key="6">
    <source>
        <dbReference type="ARBA" id="ARBA00023180"/>
    </source>
</evidence>
<keyword evidence="5 7" id="KW-0443">Lipid metabolism</keyword>
<feature type="signal peptide" evidence="7">
    <location>
        <begin position="1"/>
        <end position="21"/>
    </location>
</feature>
<proteinExistence type="inferred from homology"/>
<dbReference type="PANTHER" id="PTHR12370">
    <property type="entry name" value="PHOSPHOLIPASE B-RELATED"/>
    <property type="match status" value="1"/>
</dbReference>
<keyword evidence="3 7" id="KW-0378">Hydrolase</keyword>
<evidence type="ECO:0000256" key="7">
    <source>
        <dbReference type="RuleBase" id="RU364138"/>
    </source>
</evidence>
<keyword evidence="9" id="KW-1185">Reference proteome</keyword>
<accession>A0AAW2ZK35</accession>
<keyword evidence="2 7" id="KW-0732">Signal</keyword>
<organism evidence="8 9">
    <name type="scientific">Acrasis kona</name>
    <dbReference type="NCBI Taxonomy" id="1008807"/>
    <lineage>
        <taxon>Eukaryota</taxon>
        <taxon>Discoba</taxon>
        <taxon>Heterolobosea</taxon>
        <taxon>Tetramitia</taxon>
        <taxon>Eutetramitia</taxon>
        <taxon>Acrasidae</taxon>
        <taxon>Acrasis</taxon>
    </lineage>
</organism>
<keyword evidence="4 7" id="KW-0442">Lipid degradation</keyword>
<name>A0AAW2ZK35_9EUKA</name>
<evidence type="ECO:0000256" key="1">
    <source>
        <dbReference type="ARBA" id="ARBA00007835"/>
    </source>
</evidence>
<evidence type="ECO:0000256" key="2">
    <source>
        <dbReference type="ARBA" id="ARBA00022729"/>
    </source>
</evidence>
<keyword evidence="6" id="KW-0325">Glycoprotein</keyword>
<protein>
    <recommendedName>
        <fullName evidence="7">Phospholipase B-like</fullName>
        <ecNumber evidence="7">3.1.1.-</ecNumber>
    </recommendedName>
</protein>
<sequence>MKYALIGSLLFLIAICSQVSCQNRIDATVYQVGSTYTVSIGKKNIQDGVAVASFLDTTMKNGWAQINITSSNKFNSSAQAYSAGFIEGFLTQKNIWNFYPNQFQVWGFNKTIPDKMLKFMSENLEWTRLQASKSQNDAYWEHVSLVLKQFDGLVAGYQRSAPKEEQLSEIELYFLNAAGDLEDLIPAIMDAPHFSKNKRLNSKMPRGDNKIGDDDGDDLSDCSALISLQDDDIFAGHTTWRSFGIINKFYKSVSLFINNEEKAVSYASSPGFLSSKDDFYVTSNQLLVMETTNSVFNTKLYNSVSPKSVLCWVRSIVCNMMCTTGSCWTETFARYNSGSYNNQWMVVDYKIPFSAPRVVSPNTLWILEQIPGYTERRDVSDVLNKQKFWSSYNIPYFEAVYNKSGFPERKVEWGDNYDYYNCPRANIFRRQQSEIKTLEDIGSVLQHNEWQSDPFSKGDPANAISARYDLRRDLSKAHPFGGIDSKIADKKYVQMLVADGICGPTHQNQVPFKWEPKHANISHGGQPQEFNFGFIQLNRF</sequence>
<dbReference type="GO" id="GO:0004620">
    <property type="term" value="F:phospholipase activity"/>
    <property type="evidence" value="ECO:0007669"/>
    <property type="project" value="InterPro"/>
</dbReference>
<reference evidence="8 9" key="1">
    <citation type="submission" date="2024-03" db="EMBL/GenBank/DDBJ databases">
        <title>The Acrasis kona genome and developmental transcriptomes reveal deep origins of eukaryotic multicellular pathways.</title>
        <authorList>
            <person name="Sheikh S."/>
            <person name="Fu C.-J."/>
            <person name="Brown M.W."/>
            <person name="Baldauf S.L."/>
        </authorList>
    </citation>
    <scope>NUCLEOTIDE SEQUENCE [LARGE SCALE GENOMIC DNA]</scope>
    <source>
        <strain evidence="8 9">ATCC MYA-3509</strain>
    </source>
</reference>
<evidence type="ECO:0000313" key="9">
    <source>
        <dbReference type="Proteomes" id="UP001431209"/>
    </source>
</evidence>
<evidence type="ECO:0000256" key="5">
    <source>
        <dbReference type="ARBA" id="ARBA00023098"/>
    </source>
</evidence>
<feature type="chain" id="PRO_5043104958" description="Phospholipase B-like" evidence="7">
    <location>
        <begin position="22"/>
        <end position="540"/>
    </location>
</feature>
<dbReference type="EC" id="3.1.1.-" evidence="7"/>
<dbReference type="Gene3D" id="3.60.60.30">
    <property type="match status" value="1"/>
</dbReference>
<dbReference type="AlphaFoldDB" id="A0AAW2ZK35"/>
<comment type="function">
    <text evidence="7">Putative phospholipase.</text>
</comment>